<dbReference type="RefSeq" id="WP_088075310.1">
    <property type="nucleotide sequence ID" value="NZ_JAHQCR010000048.1"/>
</dbReference>
<organism evidence="5 6">
    <name type="scientific">Evansella alkalicola</name>
    <dbReference type="NCBI Taxonomy" id="745819"/>
    <lineage>
        <taxon>Bacteria</taxon>
        <taxon>Bacillati</taxon>
        <taxon>Bacillota</taxon>
        <taxon>Bacilli</taxon>
        <taxon>Bacillales</taxon>
        <taxon>Bacillaceae</taxon>
        <taxon>Evansella</taxon>
    </lineage>
</organism>
<keyword evidence="2" id="KW-0175">Coiled coil</keyword>
<dbReference type="Gene3D" id="2.70.70.10">
    <property type="entry name" value="Glucose Permease (Domain IIA)"/>
    <property type="match status" value="1"/>
</dbReference>
<dbReference type="Pfam" id="PF01551">
    <property type="entry name" value="Peptidase_M23"/>
    <property type="match status" value="1"/>
</dbReference>
<dbReference type="InterPro" id="IPR011055">
    <property type="entry name" value="Dup_hybrid_motif"/>
</dbReference>
<feature type="domain" description="M23ase beta-sheet core" evidence="4">
    <location>
        <begin position="208"/>
        <end position="302"/>
    </location>
</feature>
<keyword evidence="6" id="KW-1185">Reference proteome</keyword>
<evidence type="ECO:0000313" key="5">
    <source>
        <dbReference type="EMBL" id="MBU9722084.1"/>
    </source>
</evidence>
<dbReference type="EMBL" id="JAHQCR010000048">
    <property type="protein sequence ID" value="MBU9722084.1"/>
    <property type="molecule type" value="Genomic_DNA"/>
</dbReference>
<dbReference type="InterPro" id="IPR016047">
    <property type="entry name" value="M23ase_b-sheet_dom"/>
</dbReference>
<dbReference type="InterPro" id="IPR050570">
    <property type="entry name" value="Cell_wall_metabolism_enzyme"/>
</dbReference>
<evidence type="ECO:0000313" key="6">
    <source>
        <dbReference type="Proteomes" id="UP000790580"/>
    </source>
</evidence>
<keyword evidence="3" id="KW-0472">Membrane</keyword>
<protein>
    <submittedName>
        <fullName evidence="5">Peptidoglycan DD-metalloendopeptidase family protein</fullName>
    </submittedName>
</protein>
<evidence type="ECO:0000259" key="4">
    <source>
        <dbReference type="Pfam" id="PF01551"/>
    </source>
</evidence>
<keyword evidence="3" id="KW-1133">Transmembrane helix</keyword>
<comment type="caution">
    <text evidence="5">The sequence shown here is derived from an EMBL/GenBank/DDBJ whole genome shotgun (WGS) entry which is preliminary data.</text>
</comment>
<dbReference type="CDD" id="cd12797">
    <property type="entry name" value="M23_peptidase"/>
    <property type="match status" value="1"/>
</dbReference>
<dbReference type="PANTHER" id="PTHR21666">
    <property type="entry name" value="PEPTIDASE-RELATED"/>
    <property type="match status" value="1"/>
</dbReference>
<dbReference type="PANTHER" id="PTHR21666:SF289">
    <property type="entry name" value="L-ALA--D-GLU ENDOPEPTIDASE"/>
    <property type="match status" value="1"/>
</dbReference>
<evidence type="ECO:0000256" key="2">
    <source>
        <dbReference type="SAM" id="Coils"/>
    </source>
</evidence>
<evidence type="ECO:0000256" key="1">
    <source>
        <dbReference type="ARBA" id="ARBA00022729"/>
    </source>
</evidence>
<name>A0ABS6JWN3_9BACI</name>
<feature type="transmembrane region" description="Helical" evidence="3">
    <location>
        <begin position="29"/>
        <end position="48"/>
    </location>
</feature>
<sequence>MFRQKKKWNVIYFSSPKQSVRQFPLTRRFIILSFICLFATVASIAGYINSSFEERELKQLQLYKEIELKEKEVEKANIEIQQASQENQTLQEEILNVQQTIEEFKEFEKHLNDLELELEVPSDLNNSEGSGGLAFPHAYDEVQDISTQLLQMQEELPELISAFENSINRLQEYERELRKIPTIMPTKEGRISSNFGNRIDPFTRSSSFHSGIDIAAPLNTPIFATADGKVTQAGWDNNYGQRIVIRHSDTYETLYAHLNRIDVKVGDWIEKGDQIGGMGTTGRSTGVHLHYEIIRNGDHVNPYPYMTFHENAATE</sequence>
<keyword evidence="3" id="KW-0812">Transmembrane</keyword>
<proteinExistence type="predicted"/>
<dbReference type="Proteomes" id="UP000790580">
    <property type="component" value="Unassembled WGS sequence"/>
</dbReference>
<dbReference type="SUPFAM" id="SSF51261">
    <property type="entry name" value="Duplicated hybrid motif"/>
    <property type="match status" value="1"/>
</dbReference>
<gene>
    <name evidence="5" type="ORF">KS407_11620</name>
</gene>
<feature type="coiled-coil region" evidence="2">
    <location>
        <begin position="59"/>
        <end position="117"/>
    </location>
</feature>
<accession>A0ABS6JWN3</accession>
<keyword evidence="1" id="KW-0732">Signal</keyword>
<reference evidence="5 6" key="1">
    <citation type="submission" date="2021-06" db="EMBL/GenBank/DDBJ databases">
        <title>Bacillus sp. RD4P76, an endophyte from a halophyte.</title>
        <authorList>
            <person name="Sun J.-Q."/>
        </authorList>
    </citation>
    <scope>NUCLEOTIDE SEQUENCE [LARGE SCALE GENOMIC DNA]</scope>
    <source>
        <strain evidence="5 6">JCM 17098</strain>
    </source>
</reference>
<evidence type="ECO:0000256" key="3">
    <source>
        <dbReference type="SAM" id="Phobius"/>
    </source>
</evidence>